<keyword evidence="12 19" id="KW-0547">Nucleotide-binding</keyword>
<comment type="similarity">
    <text evidence="7">Belongs to the CobU/CobP family.</text>
</comment>
<dbReference type="GO" id="GO:0043752">
    <property type="term" value="F:adenosylcobinamide kinase activity"/>
    <property type="evidence" value="ECO:0007669"/>
    <property type="project" value="UniProtKB-EC"/>
</dbReference>
<dbReference type="GO" id="GO:0005524">
    <property type="term" value="F:ATP binding"/>
    <property type="evidence" value="ECO:0007669"/>
    <property type="project" value="UniProtKB-KW"/>
</dbReference>
<reference evidence="21" key="2">
    <citation type="submission" date="2016-04" db="EMBL/GenBank/DDBJ databases">
        <title>Complete Genome and Plasmid Sequences for Rhodococcus fascians D188 and Draft Sequences for Rhodococcus spp. Isolates PBTS 1 and PBTS 2.</title>
        <authorList>
            <person name="Stamer R."/>
            <person name="Vereecke D."/>
            <person name="Zhang Y."/>
            <person name="Schilkey F."/>
            <person name="Devitt N."/>
            <person name="Randall J."/>
        </authorList>
    </citation>
    <scope>NUCLEOTIDE SEQUENCE [LARGE SCALE GENOMIC DNA]</scope>
    <source>
        <strain evidence="21">PBTS2</strain>
    </source>
</reference>
<evidence type="ECO:0000256" key="10">
    <source>
        <dbReference type="ARBA" id="ARBA00022573"/>
    </source>
</evidence>
<feature type="binding site" evidence="19">
    <location>
        <begin position="53"/>
        <end position="56"/>
    </location>
    <ligand>
        <name>GTP</name>
        <dbReference type="ChEBI" id="CHEBI:37565"/>
    </ligand>
</feature>
<dbReference type="Pfam" id="PF02283">
    <property type="entry name" value="CobU"/>
    <property type="match status" value="1"/>
</dbReference>
<feature type="binding site" evidence="19">
    <location>
        <begin position="34"/>
        <end position="36"/>
    </location>
    <ligand>
        <name>GTP</name>
        <dbReference type="ChEBI" id="CHEBI:37565"/>
    </ligand>
</feature>
<feature type="binding site" evidence="19">
    <location>
        <position position="84"/>
    </location>
    <ligand>
        <name>GTP</name>
        <dbReference type="ChEBI" id="CHEBI:37565"/>
    </ligand>
</feature>
<evidence type="ECO:0000313" key="20">
    <source>
        <dbReference type="EMBL" id="AMY25629.1"/>
    </source>
</evidence>
<evidence type="ECO:0000256" key="7">
    <source>
        <dbReference type="ARBA" id="ARBA00007490"/>
    </source>
</evidence>
<feature type="active site" description="GMP-histidine intermediate" evidence="18">
    <location>
        <position position="52"/>
    </location>
</feature>
<dbReference type="GO" id="GO:0009236">
    <property type="term" value="P:cobalamin biosynthetic process"/>
    <property type="evidence" value="ECO:0007669"/>
    <property type="project" value="UniProtKB-UniPathway"/>
</dbReference>
<sequence length="189" mass="20064">MAVPSRTLVLGGARSGKSAHAESLVTTRPVRYVATGQRDASDEDWQQRIELHRASRPPEWTTVETVTGLATVMAQPWGGTTMVDDLGTWLTGMLDDAAAWDLPRGTIAPAVDDLVAAVSDCKSTLVIVSPEVGMSVVPESRSGRLFRDELGVLNARLAHVCDRVLLVVAGLALTLKEPPADSLTAKGPV</sequence>
<dbReference type="NCBIfam" id="NF004469">
    <property type="entry name" value="PRK05800.1"/>
    <property type="match status" value="1"/>
</dbReference>
<dbReference type="KEGG" id="rhs:A3Q41_04353"/>
<dbReference type="EC" id="2.7.7.62" evidence="9"/>
<comment type="pathway">
    <text evidence="5">Cofactor biosynthesis; adenosylcobalamin biosynthesis; adenosylcobalamin from cob(II)yrinate a,c-diamide: step 6/7.</text>
</comment>
<dbReference type="GO" id="GO:0008820">
    <property type="term" value="F:cobinamide phosphate guanylyltransferase activity"/>
    <property type="evidence" value="ECO:0007669"/>
    <property type="project" value="UniProtKB-EC"/>
</dbReference>
<evidence type="ECO:0000256" key="9">
    <source>
        <dbReference type="ARBA" id="ARBA00012523"/>
    </source>
</evidence>
<reference evidence="20 21" key="1">
    <citation type="journal article" date="2016" name="Genome Announc.">
        <title>Complete Genome and Plasmid Sequences for Rhodococcus fascians D188 and Draft Sequences for Rhodococcus Isolates PBTS 1 and PBTS 2.</title>
        <authorList>
            <person name="Stamler R.A."/>
            <person name="Vereecke D."/>
            <person name="Zhang Y."/>
            <person name="Schilkey F."/>
            <person name="Devitt N."/>
            <person name="Randall J.J."/>
        </authorList>
    </citation>
    <scope>NUCLEOTIDE SEQUENCE [LARGE SCALE GENOMIC DNA]</scope>
    <source>
        <strain evidence="20 21">PBTS2</strain>
    </source>
</reference>
<evidence type="ECO:0000256" key="3">
    <source>
        <dbReference type="ARBA" id="ARBA00001522"/>
    </source>
</evidence>
<keyword evidence="10" id="KW-0169">Cobalamin biosynthesis</keyword>
<dbReference type="RefSeq" id="WP_048318654.1">
    <property type="nucleotide sequence ID" value="NZ_CP015220.1"/>
</dbReference>
<dbReference type="SUPFAM" id="SSF52540">
    <property type="entry name" value="P-loop containing nucleoside triphosphate hydrolases"/>
    <property type="match status" value="1"/>
</dbReference>
<dbReference type="AlphaFoldDB" id="A0A143QRR9"/>
<evidence type="ECO:0000256" key="17">
    <source>
        <dbReference type="ARBA" id="ARBA00030571"/>
    </source>
</evidence>
<evidence type="ECO:0000256" key="13">
    <source>
        <dbReference type="ARBA" id="ARBA00022777"/>
    </source>
</evidence>
<keyword evidence="21" id="KW-1185">Reference proteome</keyword>
<accession>A0A143QRR9</accession>
<dbReference type="Proteomes" id="UP000076038">
    <property type="component" value="Chromosome"/>
</dbReference>
<keyword evidence="14" id="KW-0067">ATP-binding</keyword>
<dbReference type="GO" id="GO:0005525">
    <property type="term" value="F:GTP binding"/>
    <property type="evidence" value="ECO:0007669"/>
    <property type="project" value="UniProtKB-KW"/>
</dbReference>
<evidence type="ECO:0000256" key="5">
    <source>
        <dbReference type="ARBA" id="ARBA00004692"/>
    </source>
</evidence>
<comment type="catalytic activity">
    <reaction evidence="3">
        <text>adenosylcob(III)inamide + GTP = adenosylcob(III)inamide phosphate + GDP + H(+)</text>
        <dbReference type="Rhea" id="RHEA:15765"/>
        <dbReference type="ChEBI" id="CHEBI:2480"/>
        <dbReference type="ChEBI" id="CHEBI:15378"/>
        <dbReference type="ChEBI" id="CHEBI:37565"/>
        <dbReference type="ChEBI" id="CHEBI:58189"/>
        <dbReference type="ChEBI" id="CHEBI:58502"/>
        <dbReference type="EC" id="2.7.1.156"/>
    </reaction>
</comment>
<organism evidence="20 21">
    <name type="scientific">Rhodococcoides fascians</name>
    <name type="common">Rhodococcus fascians</name>
    <dbReference type="NCBI Taxonomy" id="1828"/>
    <lineage>
        <taxon>Bacteria</taxon>
        <taxon>Bacillati</taxon>
        <taxon>Actinomycetota</taxon>
        <taxon>Actinomycetes</taxon>
        <taxon>Mycobacteriales</taxon>
        <taxon>Nocardiaceae</taxon>
        <taxon>Rhodococcoides</taxon>
    </lineage>
</organism>
<gene>
    <name evidence="20" type="primary">cobU</name>
    <name evidence="20" type="ORF">A3Q41_04353</name>
</gene>
<evidence type="ECO:0000256" key="15">
    <source>
        <dbReference type="ARBA" id="ARBA00023134"/>
    </source>
</evidence>
<evidence type="ECO:0000256" key="18">
    <source>
        <dbReference type="PIRSR" id="PIRSR006135-1"/>
    </source>
</evidence>
<dbReference type="PANTHER" id="PTHR34848:SF1">
    <property type="entry name" value="BIFUNCTIONAL ADENOSYLCOBALAMIN BIOSYNTHESIS PROTEIN COBU"/>
    <property type="match status" value="1"/>
</dbReference>
<dbReference type="EC" id="2.7.1.156" evidence="8"/>
<evidence type="ECO:0000256" key="19">
    <source>
        <dbReference type="PIRSR" id="PIRSR006135-2"/>
    </source>
</evidence>
<dbReference type="PIRSF" id="PIRSF006135">
    <property type="entry name" value="CobU"/>
    <property type="match status" value="1"/>
</dbReference>
<dbReference type="PANTHER" id="PTHR34848">
    <property type="match status" value="1"/>
</dbReference>
<evidence type="ECO:0000256" key="2">
    <source>
        <dbReference type="ARBA" id="ARBA00000711"/>
    </source>
</evidence>
<evidence type="ECO:0000256" key="11">
    <source>
        <dbReference type="ARBA" id="ARBA00022679"/>
    </source>
</evidence>
<comment type="pathway">
    <text evidence="6">Cofactor biosynthesis; adenosylcobalamin biosynthesis; adenosylcobalamin from cob(II)yrinate a,c-diamide: step 5/7.</text>
</comment>
<protein>
    <recommendedName>
        <fullName evidence="16">Adenosylcobinamide kinase</fullName>
        <ecNumber evidence="8">2.7.1.156</ecNumber>
        <ecNumber evidence="9">2.7.7.62</ecNumber>
    </recommendedName>
    <alternativeName>
        <fullName evidence="17">Adenosylcobinamide-phosphate guanylyltransferase</fullName>
    </alternativeName>
</protein>
<feature type="binding site" evidence="19">
    <location>
        <position position="64"/>
    </location>
    <ligand>
        <name>GTP</name>
        <dbReference type="ChEBI" id="CHEBI:37565"/>
    </ligand>
</feature>
<comment type="catalytic activity">
    <reaction evidence="2">
        <text>adenosylcob(III)inamide phosphate + GTP + H(+) = adenosylcob(III)inamide-GDP + diphosphate</text>
        <dbReference type="Rhea" id="RHEA:22712"/>
        <dbReference type="ChEBI" id="CHEBI:15378"/>
        <dbReference type="ChEBI" id="CHEBI:33019"/>
        <dbReference type="ChEBI" id="CHEBI:37565"/>
        <dbReference type="ChEBI" id="CHEBI:58502"/>
        <dbReference type="ChEBI" id="CHEBI:60487"/>
        <dbReference type="EC" id="2.7.7.62"/>
    </reaction>
</comment>
<dbReference type="Gene3D" id="3.40.50.300">
    <property type="entry name" value="P-loop containing nucleotide triphosphate hydrolases"/>
    <property type="match status" value="1"/>
</dbReference>
<dbReference type="InterPro" id="IPR027417">
    <property type="entry name" value="P-loop_NTPase"/>
</dbReference>
<evidence type="ECO:0000256" key="1">
    <source>
        <dbReference type="ARBA" id="ARBA00000312"/>
    </source>
</evidence>
<feature type="binding site" evidence="19">
    <location>
        <begin position="11"/>
        <end position="18"/>
    </location>
    <ligand>
        <name>GTP</name>
        <dbReference type="ChEBI" id="CHEBI:37565"/>
    </ligand>
</feature>
<evidence type="ECO:0000256" key="4">
    <source>
        <dbReference type="ARBA" id="ARBA00003889"/>
    </source>
</evidence>
<dbReference type="UniPathway" id="UPA00148">
    <property type="reaction ID" value="UER00236"/>
</dbReference>
<comment type="catalytic activity">
    <reaction evidence="1">
        <text>adenosylcob(III)inamide + ATP = adenosylcob(III)inamide phosphate + ADP + H(+)</text>
        <dbReference type="Rhea" id="RHEA:15769"/>
        <dbReference type="ChEBI" id="CHEBI:2480"/>
        <dbReference type="ChEBI" id="CHEBI:15378"/>
        <dbReference type="ChEBI" id="CHEBI:30616"/>
        <dbReference type="ChEBI" id="CHEBI:58502"/>
        <dbReference type="ChEBI" id="CHEBI:456216"/>
        <dbReference type="EC" id="2.7.1.156"/>
    </reaction>
</comment>
<name>A0A143QRR9_RHOFA</name>
<comment type="function">
    <text evidence="4">Catalyzes ATP-dependent phosphorylation of adenosylcobinamide and addition of GMP to adenosylcobinamide phosphate.</text>
</comment>
<keyword evidence="13" id="KW-0418">Kinase</keyword>
<evidence type="ECO:0000256" key="12">
    <source>
        <dbReference type="ARBA" id="ARBA00022741"/>
    </source>
</evidence>
<keyword evidence="11 20" id="KW-0808">Transferase</keyword>
<dbReference type="CDD" id="cd00544">
    <property type="entry name" value="CobU"/>
    <property type="match status" value="1"/>
</dbReference>
<evidence type="ECO:0000256" key="14">
    <source>
        <dbReference type="ARBA" id="ARBA00022840"/>
    </source>
</evidence>
<dbReference type="EMBL" id="CP015220">
    <property type="protein sequence ID" value="AMY25629.1"/>
    <property type="molecule type" value="Genomic_DNA"/>
</dbReference>
<proteinExistence type="inferred from homology"/>
<evidence type="ECO:0000256" key="8">
    <source>
        <dbReference type="ARBA" id="ARBA00012016"/>
    </source>
</evidence>
<evidence type="ECO:0000256" key="16">
    <source>
        <dbReference type="ARBA" id="ARBA00029570"/>
    </source>
</evidence>
<dbReference type="PATRIC" id="fig|1653479.3.peg.4408"/>
<keyword evidence="15 19" id="KW-0342">GTP-binding</keyword>
<dbReference type="OrthoDB" id="9788370at2"/>
<evidence type="ECO:0000313" key="21">
    <source>
        <dbReference type="Proteomes" id="UP000076038"/>
    </source>
</evidence>
<evidence type="ECO:0000256" key="6">
    <source>
        <dbReference type="ARBA" id="ARBA00005159"/>
    </source>
</evidence>
<dbReference type="InterPro" id="IPR003203">
    <property type="entry name" value="CobU/CobP"/>
</dbReference>